<dbReference type="WBParaSite" id="Gr19_v10_g7162.t1">
    <property type="protein sequence ID" value="Gr19_v10_g7162.t1"/>
    <property type="gene ID" value="Gr19_v10_g7162"/>
</dbReference>
<dbReference type="AlphaFoldDB" id="A0A914I6A8"/>
<protein>
    <submittedName>
        <fullName evidence="2">Uncharacterized protein</fullName>
    </submittedName>
</protein>
<evidence type="ECO:0000313" key="1">
    <source>
        <dbReference type="Proteomes" id="UP000887572"/>
    </source>
</evidence>
<evidence type="ECO:0000313" key="2">
    <source>
        <dbReference type="WBParaSite" id="Gr19_v10_g7162.t1"/>
    </source>
</evidence>
<proteinExistence type="predicted"/>
<reference evidence="2" key="1">
    <citation type="submission" date="2022-11" db="UniProtKB">
        <authorList>
            <consortium name="WormBaseParasite"/>
        </authorList>
    </citation>
    <scope>IDENTIFICATION</scope>
</reference>
<name>A0A914I6A8_GLORO</name>
<keyword evidence="1" id="KW-1185">Reference proteome</keyword>
<organism evidence="1 2">
    <name type="scientific">Globodera rostochiensis</name>
    <name type="common">Golden nematode worm</name>
    <name type="synonym">Heterodera rostochiensis</name>
    <dbReference type="NCBI Taxonomy" id="31243"/>
    <lineage>
        <taxon>Eukaryota</taxon>
        <taxon>Metazoa</taxon>
        <taxon>Ecdysozoa</taxon>
        <taxon>Nematoda</taxon>
        <taxon>Chromadorea</taxon>
        <taxon>Rhabditida</taxon>
        <taxon>Tylenchina</taxon>
        <taxon>Tylenchomorpha</taxon>
        <taxon>Tylenchoidea</taxon>
        <taxon>Heteroderidae</taxon>
        <taxon>Heteroderinae</taxon>
        <taxon>Globodera</taxon>
    </lineage>
</organism>
<sequence length="91" mass="10494">MSFLDLVSRPPNFRRSYQVNHNSKQLIFHTLPQIWEVARDGTRPQAEDGGKGSKKQRNLFFNGRARECVKTDGRDGRTTIFCSTFFLEDGN</sequence>
<dbReference type="Proteomes" id="UP000887572">
    <property type="component" value="Unplaced"/>
</dbReference>
<accession>A0A914I6A8</accession>